<comment type="similarity">
    <text evidence="1">Belongs to the non-flavoprotein flavin reductase family.</text>
</comment>
<dbReference type="Proteomes" id="UP001597124">
    <property type="component" value="Unassembled WGS sequence"/>
</dbReference>
<feature type="domain" description="Flavin reductase like" evidence="3">
    <location>
        <begin position="10"/>
        <end position="157"/>
    </location>
</feature>
<sequence length="164" mass="16901">MQTDDFRRGMRRLAGAVTIVTAGKGEDAGGLTATAVCSLTAEPPRLLACLNSGGATFDILRKHGRFCVNLVGSSDRAAAEVFAGIGAAPGEDRFAAGAWVRTADRAPRLASALAAFECSVHSITMLATHGLVIGDVDAVHITGADDPLLYHEGRFARLALPGAA</sequence>
<gene>
    <name evidence="4" type="ORF">ACFQ00_09375</name>
</gene>
<organism evidence="4 5">
    <name type="scientific">Sphingosinicella xenopeptidilytica</name>
    <dbReference type="NCBI Taxonomy" id="364098"/>
    <lineage>
        <taxon>Bacteria</taxon>
        <taxon>Pseudomonadati</taxon>
        <taxon>Pseudomonadota</taxon>
        <taxon>Alphaproteobacteria</taxon>
        <taxon>Sphingomonadales</taxon>
        <taxon>Sphingosinicellaceae</taxon>
        <taxon>Sphingosinicella</taxon>
    </lineage>
</organism>
<dbReference type="SMART" id="SM00903">
    <property type="entry name" value="Flavin_Reduct"/>
    <property type="match status" value="1"/>
</dbReference>
<keyword evidence="2 4" id="KW-0560">Oxidoreductase</keyword>
<keyword evidence="5" id="KW-1185">Reference proteome</keyword>
<evidence type="ECO:0000313" key="5">
    <source>
        <dbReference type="Proteomes" id="UP001597124"/>
    </source>
</evidence>
<dbReference type="InterPro" id="IPR050268">
    <property type="entry name" value="NADH-dep_flavin_reductase"/>
</dbReference>
<dbReference type="PANTHER" id="PTHR30466">
    <property type="entry name" value="FLAVIN REDUCTASE"/>
    <property type="match status" value="1"/>
</dbReference>
<evidence type="ECO:0000256" key="2">
    <source>
        <dbReference type="ARBA" id="ARBA00023002"/>
    </source>
</evidence>
<evidence type="ECO:0000313" key="4">
    <source>
        <dbReference type="EMBL" id="MFD0848531.1"/>
    </source>
</evidence>
<evidence type="ECO:0000256" key="1">
    <source>
        <dbReference type="ARBA" id="ARBA00008898"/>
    </source>
</evidence>
<dbReference type="InterPro" id="IPR002563">
    <property type="entry name" value="Flavin_Rdtase-like_dom"/>
</dbReference>
<dbReference type="Gene3D" id="2.30.110.10">
    <property type="entry name" value="Electron Transport, Fmn-binding Protein, Chain A"/>
    <property type="match status" value="1"/>
</dbReference>
<protein>
    <submittedName>
        <fullName evidence="4">Flavin reductase family protein</fullName>
        <ecNumber evidence="4">1.5.1.-</ecNumber>
    </submittedName>
</protein>
<name>A0ABW3C290_SPHXN</name>
<dbReference type="EMBL" id="JBHTIK010000005">
    <property type="protein sequence ID" value="MFD0848531.1"/>
    <property type="molecule type" value="Genomic_DNA"/>
</dbReference>
<dbReference type="EC" id="1.5.1.-" evidence="4"/>
<dbReference type="GO" id="GO:0016491">
    <property type="term" value="F:oxidoreductase activity"/>
    <property type="evidence" value="ECO:0007669"/>
    <property type="project" value="UniProtKB-KW"/>
</dbReference>
<comment type="caution">
    <text evidence="4">The sequence shown here is derived from an EMBL/GenBank/DDBJ whole genome shotgun (WGS) entry which is preliminary data.</text>
</comment>
<reference evidence="5" key="1">
    <citation type="journal article" date="2019" name="Int. J. Syst. Evol. Microbiol.">
        <title>The Global Catalogue of Microorganisms (GCM) 10K type strain sequencing project: providing services to taxonomists for standard genome sequencing and annotation.</title>
        <authorList>
            <consortium name="The Broad Institute Genomics Platform"/>
            <consortium name="The Broad Institute Genome Sequencing Center for Infectious Disease"/>
            <person name="Wu L."/>
            <person name="Ma J."/>
        </authorList>
    </citation>
    <scope>NUCLEOTIDE SEQUENCE [LARGE SCALE GENOMIC DNA]</scope>
    <source>
        <strain evidence="5">CCUG 52537</strain>
    </source>
</reference>
<dbReference type="Pfam" id="PF01613">
    <property type="entry name" value="Flavin_Reduct"/>
    <property type="match status" value="1"/>
</dbReference>
<evidence type="ECO:0000259" key="3">
    <source>
        <dbReference type="SMART" id="SM00903"/>
    </source>
</evidence>
<dbReference type="RefSeq" id="WP_381489424.1">
    <property type="nucleotide sequence ID" value="NZ_JBHTIK010000005.1"/>
</dbReference>
<accession>A0ABW3C290</accession>
<dbReference type="InterPro" id="IPR012349">
    <property type="entry name" value="Split_barrel_FMN-bd"/>
</dbReference>
<dbReference type="SUPFAM" id="SSF50475">
    <property type="entry name" value="FMN-binding split barrel"/>
    <property type="match status" value="1"/>
</dbReference>
<proteinExistence type="inferred from homology"/>
<dbReference type="PANTHER" id="PTHR30466:SF11">
    <property type="entry name" value="FLAVIN-DEPENDENT MONOOXYGENASE, REDUCTASE SUBUNIT HSAB"/>
    <property type="match status" value="1"/>
</dbReference>